<dbReference type="Pfam" id="PF00403">
    <property type="entry name" value="HMA"/>
    <property type="match status" value="1"/>
</dbReference>
<gene>
    <name evidence="2" type="ORF">HDIA_1077</name>
</gene>
<dbReference type="Gene3D" id="3.30.70.100">
    <property type="match status" value="1"/>
</dbReference>
<dbReference type="OrthoDB" id="9801832at2"/>
<keyword evidence="3" id="KW-1185">Reference proteome</keyword>
<evidence type="ECO:0000259" key="1">
    <source>
        <dbReference type="PROSITE" id="PS50846"/>
    </source>
</evidence>
<dbReference type="CDD" id="cd00371">
    <property type="entry name" value="HMA"/>
    <property type="match status" value="1"/>
</dbReference>
<dbReference type="PROSITE" id="PS50846">
    <property type="entry name" value="HMA_2"/>
    <property type="match status" value="1"/>
</dbReference>
<dbReference type="InterPro" id="IPR006121">
    <property type="entry name" value="HMA_dom"/>
</dbReference>
<sequence length="64" mass="6668">MIELVVDGITCGGCVKTIMKTVDRVEPGVSADVNAETGVVRIASEAPRETFAKAIEAAGYDVRG</sequence>
<organism evidence="2 3">
    <name type="scientific">Hartmannibacter diazotrophicus</name>
    <dbReference type="NCBI Taxonomy" id="1482074"/>
    <lineage>
        <taxon>Bacteria</taxon>
        <taxon>Pseudomonadati</taxon>
        <taxon>Pseudomonadota</taxon>
        <taxon>Alphaproteobacteria</taxon>
        <taxon>Hyphomicrobiales</taxon>
        <taxon>Pleomorphomonadaceae</taxon>
        <taxon>Hartmannibacter</taxon>
    </lineage>
</organism>
<dbReference type="InterPro" id="IPR036163">
    <property type="entry name" value="HMA_dom_sf"/>
</dbReference>
<dbReference type="KEGG" id="hdi:HDIA_1077"/>
<feature type="domain" description="HMA" evidence="1">
    <location>
        <begin position="1"/>
        <end position="63"/>
    </location>
</feature>
<dbReference type="RefSeq" id="WP_157775337.1">
    <property type="nucleotide sequence ID" value="NZ_LT960614.1"/>
</dbReference>
<evidence type="ECO:0000313" key="2">
    <source>
        <dbReference type="EMBL" id="SON54618.1"/>
    </source>
</evidence>
<dbReference type="GO" id="GO:0046872">
    <property type="term" value="F:metal ion binding"/>
    <property type="evidence" value="ECO:0007669"/>
    <property type="project" value="InterPro"/>
</dbReference>
<evidence type="ECO:0000313" key="3">
    <source>
        <dbReference type="Proteomes" id="UP000223606"/>
    </source>
</evidence>
<name>A0A2C9D383_9HYPH</name>
<dbReference type="EMBL" id="LT960614">
    <property type="protein sequence ID" value="SON54618.1"/>
    <property type="molecule type" value="Genomic_DNA"/>
</dbReference>
<proteinExistence type="predicted"/>
<protein>
    <submittedName>
        <fullName evidence="2">Copper ion binding protein</fullName>
    </submittedName>
</protein>
<dbReference type="SUPFAM" id="SSF55008">
    <property type="entry name" value="HMA, heavy metal-associated domain"/>
    <property type="match status" value="1"/>
</dbReference>
<dbReference type="AlphaFoldDB" id="A0A2C9D383"/>
<accession>A0A2C9D383</accession>
<dbReference type="Proteomes" id="UP000223606">
    <property type="component" value="Chromosome 1"/>
</dbReference>
<reference evidence="3" key="1">
    <citation type="submission" date="2017-09" db="EMBL/GenBank/DDBJ databases">
        <title>Genome sequence of Nannocystis excedens DSM 71.</title>
        <authorList>
            <person name="Blom J."/>
        </authorList>
    </citation>
    <scope>NUCLEOTIDE SEQUENCE [LARGE SCALE GENOMIC DNA]</scope>
    <source>
        <strain evidence="3">type strain: E19</strain>
    </source>
</reference>